<protein>
    <recommendedName>
        <fullName evidence="2">Flagellar hook-length control protein-like C-terminal domain-containing protein</fullName>
    </recommendedName>
</protein>
<dbReference type="InterPro" id="IPR021136">
    <property type="entry name" value="Flagellar_hook_control-like_C"/>
</dbReference>
<dbReference type="EMBL" id="BJXW01000008">
    <property type="protein sequence ID" value="GEN30431.1"/>
    <property type="molecule type" value="Genomic_DNA"/>
</dbReference>
<proteinExistence type="predicted"/>
<feature type="domain" description="Flagellar hook-length control protein-like C-terminal" evidence="2">
    <location>
        <begin position="327"/>
        <end position="405"/>
    </location>
</feature>
<dbReference type="InterPro" id="IPR038610">
    <property type="entry name" value="FliK-like_C_sf"/>
</dbReference>
<dbReference type="Proteomes" id="UP000321491">
    <property type="component" value="Unassembled WGS sequence"/>
</dbReference>
<evidence type="ECO:0000313" key="3">
    <source>
        <dbReference type="EMBL" id="GEN30431.1"/>
    </source>
</evidence>
<feature type="region of interest" description="Disordered" evidence="1">
    <location>
        <begin position="408"/>
        <end position="447"/>
    </location>
</feature>
<dbReference type="CDD" id="cd17470">
    <property type="entry name" value="T3SS_Flik_C"/>
    <property type="match status" value="1"/>
</dbReference>
<reference evidence="3 4" key="1">
    <citation type="submission" date="2019-07" db="EMBL/GenBank/DDBJ databases">
        <title>Whole genome shotgun sequence of Cerasibacillus quisquiliarum NBRC 102429.</title>
        <authorList>
            <person name="Hosoyama A."/>
            <person name="Uohara A."/>
            <person name="Ohji S."/>
            <person name="Ichikawa N."/>
        </authorList>
    </citation>
    <scope>NUCLEOTIDE SEQUENCE [LARGE SCALE GENOMIC DNA]</scope>
    <source>
        <strain evidence="3 4">NBRC 102429</strain>
    </source>
</reference>
<accession>A0A511UXA8</accession>
<dbReference type="Gene3D" id="3.30.750.140">
    <property type="match status" value="1"/>
</dbReference>
<name>A0A511UXA8_9BACI</name>
<feature type="region of interest" description="Disordered" evidence="1">
    <location>
        <begin position="1"/>
        <end position="26"/>
    </location>
</feature>
<keyword evidence="4" id="KW-1185">Reference proteome</keyword>
<feature type="compositionally biased region" description="Basic and acidic residues" evidence="1">
    <location>
        <begin position="414"/>
        <end position="447"/>
    </location>
</feature>
<evidence type="ECO:0000313" key="4">
    <source>
        <dbReference type="Proteomes" id="UP000321491"/>
    </source>
</evidence>
<comment type="caution">
    <text evidence="3">The sequence shown here is derived from an EMBL/GenBank/DDBJ whole genome shotgun (WGS) entry which is preliminary data.</text>
</comment>
<evidence type="ECO:0000256" key="1">
    <source>
        <dbReference type="SAM" id="MobiDB-lite"/>
    </source>
</evidence>
<evidence type="ECO:0000259" key="2">
    <source>
        <dbReference type="Pfam" id="PF02120"/>
    </source>
</evidence>
<dbReference type="Pfam" id="PF02120">
    <property type="entry name" value="Flg_hook"/>
    <property type="match status" value="1"/>
</dbReference>
<gene>
    <name evidence="3" type="ORF">CQU01_06690</name>
</gene>
<sequence>MIEKLFTNHPKTHQQQTMNHKANTGTHGHDAMFRDTLQEVHQTIIQSIQAIDLTEQLHRKNILKNSVQKQPIIETDEKIFDRMDEDLTFETEGLDDLLVPLVDDFQQKPNPELALEWLTDMNPSLTMPLKQQIPITYVQQVTVDNHMPESQNHVIYHVIEKIEQLLKRPNDKQLMKETVVRFQEWLAKGEVHSDQKILSETIDTEALDIWDKLVKRVKQRNHQLITKGYGVESRITISEISRWLTSFLSHNLDNNEEYKVDTFDPNLGESHKVMRHKSSIEQPIQPLPTIPMSNVEQYIVHVNHSSKQHNGGEITKQLEKIIQVSQFMTKPGQTQLSISFRPEQLGEMMLRFSQINDETVVKIVVTTQVAQKALEANINQLKHLFMPHQVVIERQDLTINQGVDMNQDAEDFEQNDHEQQHNQSKDRREKSNHHFEKELEQFLNEKV</sequence>
<dbReference type="RefSeq" id="WP_170226596.1">
    <property type="nucleotide sequence ID" value="NZ_BJXW01000008.1"/>
</dbReference>
<feature type="compositionally biased region" description="Polar residues" evidence="1">
    <location>
        <begin position="13"/>
        <end position="26"/>
    </location>
</feature>
<organism evidence="3 4">
    <name type="scientific">Cerasibacillus quisquiliarum</name>
    <dbReference type="NCBI Taxonomy" id="227865"/>
    <lineage>
        <taxon>Bacteria</taxon>
        <taxon>Bacillati</taxon>
        <taxon>Bacillota</taxon>
        <taxon>Bacilli</taxon>
        <taxon>Bacillales</taxon>
        <taxon>Bacillaceae</taxon>
        <taxon>Cerasibacillus</taxon>
    </lineage>
</organism>
<dbReference type="AlphaFoldDB" id="A0A511UXA8"/>